<name>A0A136WJ13_9FIRM</name>
<protein>
    <submittedName>
        <fullName evidence="1">Endodeoxyribonuclease RusA</fullName>
    </submittedName>
</protein>
<dbReference type="SUPFAM" id="SSF103084">
    <property type="entry name" value="Holliday junction resolvase RusA"/>
    <property type="match status" value="1"/>
</dbReference>
<organism evidence="1 2">
    <name type="scientific">Anaerotignum neopropionicum</name>
    <dbReference type="NCBI Taxonomy" id="36847"/>
    <lineage>
        <taxon>Bacteria</taxon>
        <taxon>Bacillati</taxon>
        <taxon>Bacillota</taxon>
        <taxon>Clostridia</taxon>
        <taxon>Lachnospirales</taxon>
        <taxon>Anaerotignaceae</taxon>
        <taxon>Anaerotignum</taxon>
    </lineage>
</organism>
<dbReference type="Pfam" id="PF05866">
    <property type="entry name" value="RusA"/>
    <property type="match status" value="1"/>
</dbReference>
<dbReference type="OrthoDB" id="5114842at2"/>
<dbReference type="EMBL" id="LRVM01000001">
    <property type="protein sequence ID" value="KXL54423.1"/>
    <property type="molecule type" value="Genomic_DNA"/>
</dbReference>
<dbReference type="InterPro" id="IPR008822">
    <property type="entry name" value="Endonuclease_RusA-like"/>
</dbReference>
<sequence>MEFKIEIPGAPVAKGRPRVCKFGTYTPKKTKDAEKYIQQCWDAKYGNLIPTEKPLAVQVAFYMPIPKSTPKKTVKEILLGKVFHTKKPDLDNLLKTVLDALNKTAYKDDGQIFMLSAKKEYSENPKTVVWLQEVE</sequence>
<keyword evidence="2" id="KW-1185">Reference proteome</keyword>
<evidence type="ECO:0000313" key="2">
    <source>
        <dbReference type="Proteomes" id="UP000070539"/>
    </source>
</evidence>
<dbReference type="AlphaFoldDB" id="A0A136WJ13"/>
<dbReference type="RefSeq" id="WP_066083973.1">
    <property type="nucleotide sequence ID" value="NZ_LRVM01000001.1"/>
</dbReference>
<dbReference type="Proteomes" id="UP000070539">
    <property type="component" value="Unassembled WGS sequence"/>
</dbReference>
<dbReference type="GO" id="GO:0000287">
    <property type="term" value="F:magnesium ion binding"/>
    <property type="evidence" value="ECO:0007669"/>
    <property type="project" value="InterPro"/>
</dbReference>
<dbReference type="GO" id="GO:0006281">
    <property type="term" value="P:DNA repair"/>
    <property type="evidence" value="ECO:0007669"/>
    <property type="project" value="InterPro"/>
</dbReference>
<accession>A0A136WJ13</accession>
<dbReference type="GO" id="GO:0006310">
    <property type="term" value="P:DNA recombination"/>
    <property type="evidence" value="ECO:0007669"/>
    <property type="project" value="InterPro"/>
</dbReference>
<proteinExistence type="predicted"/>
<gene>
    <name evidence="1" type="ORF">CLNEO_05290</name>
</gene>
<comment type="caution">
    <text evidence="1">The sequence shown here is derived from an EMBL/GenBank/DDBJ whole genome shotgun (WGS) entry which is preliminary data.</text>
</comment>
<dbReference type="STRING" id="36847.CLNEO_05290"/>
<dbReference type="Gene3D" id="3.30.1330.70">
    <property type="entry name" value="Holliday junction resolvase RusA"/>
    <property type="match status" value="1"/>
</dbReference>
<dbReference type="InterPro" id="IPR036614">
    <property type="entry name" value="RusA-like_sf"/>
</dbReference>
<reference evidence="1 2" key="1">
    <citation type="submission" date="2016-01" db="EMBL/GenBank/DDBJ databases">
        <title>Genome sequence of Clostridium neopropionicum X4, DSM-3847.</title>
        <authorList>
            <person name="Poehlein A."/>
            <person name="Beck M.H."/>
            <person name="Bengelsdorf F.R."/>
            <person name="Daniel R."/>
            <person name="Duerre P."/>
        </authorList>
    </citation>
    <scope>NUCLEOTIDE SEQUENCE [LARGE SCALE GENOMIC DNA]</scope>
    <source>
        <strain evidence="1 2">DSM-3847</strain>
    </source>
</reference>
<evidence type="ECO:0000313" key="1">
    <source>
        <dbReference type="EMBL" id="KXL54423.1"/>
    </source>
</evidence>